<evidence type="ECO:0000313" key="1">
    <source>
        <dbReference type="EMBL" id="MEQ2214714.1"/>
    </source>
</evidence>
<gene>
    <name evidence="1" type="ORF">XENOCAPTIV_017853</name>
</gene>
<evidence type="ECO:0000313" key="2">
    <source>
        <dbReference type="Proteomes" id="UP001434883"/>
    </source>
</evidence>
<sequence>MKDIWKESRGQETCKILHSKLHSYPGSAVSPAASLRFISMVSNSSGKYGIHVVRGNTNKNRQVILLRSLRFSVTVFPLRGYLVLSQRSHQFLLGLGFNRRALRVRLVTVVKRNSSSGSTRPFGWRFMKWTSCCLCVVREPFLGRPFRLKPRYHPLYLADTRAV</sequence>
<protein>
    <submittedName>
        <fullName evidence="1">Uncharacterized protein</fullName>
    </submittedName>
</protein>
<reference evidence="1 2" key="1">
    <citation type="submission" date="2021-06" db="EMBL/GenBank/DDBJ databases">
        <authorList>
            <person name="Palmer J.M."/>
        </authorList>
    </citation>
    <scope>NUCLEOTIDE SEQUENCE [LARGE SCALE GENOMIC DNA]</scope>
    <source>
        <strain evidence="1 2">XC_2019</strain>
        <tissue evidence="1">Muscle</tissue>
    </source>
</reference>
<organism evidence="1 2">
    <name type="scientific">Xenoophorus captivus</name>
    <dbReference type="NCBI Taxonomy" id="1517983"/>
    <lineage>
        <taxon>Eukaryota</taxon>
        <taxon>Metazoa</taxon>
        <taxon>Chordata</taxon>
        <taxon>Craniata</taxon>
        <taxon>Vertebrata</taxon>
        <taxon>Euteleostomi</taxon>
        <taxon>Actinopterygii</taxon>
        <taxon>Neopterygii</taxon>
        <taxon>Teleostei</taxon>
        <taxon>Neoteleostei</taxon>
        <taxon>Acanthomorphata</taxon>
        <taxon>Ovalentaria</taxon>
        <taxon>Atherinomorphae</taxon>
        <taxon>Cyprinodontiformes</taxon>
        <taxon>Goodeidae</taxon>
        <taxon>Xenoophorus</taxon>
    </lineage>
</organism>
<comment type="caution">
    <text evidence="1">The sequence shown here is derived from an EMBL/GenBank/DDBJ whole genome shotgun (WGS) entry which is preliminary data.</text>
</comment>
<keyword evidence="2" id="KW-1185">Reference proteome</keyword>
<accession>A0ABV0S2D9</accession>
<name>A0ABV0S2D9_9TELE</name>
<proteinExistence type="predicted"/>
<dbReference type="Proteomes" id="UP001434883">
    <property type="component" value="Unassembled WGS sequence"/>
</dbReference>
<dbReference type="EMBL" id="JAHRIN010067591">
    <property type="protein sequence ID" value="MEQ2214714.1"/>
    <property type="molecule type" value="Genomic_DNA"/>
</dbReference>